<dbReference type="AlphaFoldDB" id="A0A1B2DCQ0"/>
<dbReference type="SUPFAM" id="SSF52172">
    <property type="entry name" value="CheY-like"/>
    <property type="match status" value="1"/>
</dbReference>
<evidence type="ECO:0000256" key="4">
    <source>
        <dbReference type="PROSITE-ProRule" id="PRU00169"/>
    </source>
</evidence>
<dbReference type="PROSITE" id="PS00041">
    <property type="entry name" value="HTH_ARAC_FAMILY_1"/>
    <property type="match status" value="1"/>
</dbReference>
<proteinExistence type="predicted"/>
<dbReference type="PANTHER" id="PTHR43280:SF10">
    <property type="entry name" value="REGULATORY PROTEIN POCR"/>
    <property type="match status" value="1"/>
</dbReference>
<dbReference type="RefSeq" id="WP_099516884.1">
    <property type="nucleotide sequence ID" value="NZ_CP016808.1"/>
</dbReference>
<protein>
    <recommendedName>
        <fullName evidence="8">DNA-binding response regulator</fullName>
    </recommendedName>
</protein>
<keyword evidence="1" id="KW-0805">Transcription regulation</keyword>
<dbReference type="GO" id="GO:0003700">
    <property type="term" value="F:DNA-binding transcription factor activity"/>
    <property type="evidence" value="ECO:0007669"/>
    <property type="project" value="InterPro"/>
</dbReference>
<dbReference type="InterPro" id="IPR011006">
    <property type="entry name" value="CheY-like_superfamily"/>
</dbReference>
<dbReference type="SMART" id="SM00448">
    <property type="entry name" value="REC"/>
    <property type="match status" value="1"/>
</dbReference>
<dbReference type="SUPFAM" id="SSF46689">
    <property type="entry name" value="Homeodomain-like"/>
    <property type="match status" value="2"/>
</dbReference>
<dbReference type="EMBL" id="CP016808">
    <property type="protein sequence ID" value="ANY65486.1"/>
    <property type="molecule type" value="Genomic_DNA"/>
</dbReference>
<name>A0A1B2DCQ0_9BACL</name>
<sequence length="546" mass="62768">MIPIFEVLIVDDIPSQVDSIAATIPKDELKIRHIHKAHTGEEALKLYREQNIHIIITDIRMPEMNGIELIREIREMGRKVKIIVISGYADFEYAQGVVPYNTSGYLMKPVNPEQLREMLGKLSEEITCEMRQQQQQQRDVYAFRENLPTLRNELLNRLLHDNGIPFAELERKLFLLDLPFTLGQEVGLFIVRLEGRLQEYESMDRGLIEYAVTNMAEELFRDVFHLWFCRDHNEYLVFVVSAKGEASTNGQAQQATTIDRITMDVRVAALKKKAESLLNGSVSIALAVNGVSFPEGLPGLYRSVIDGMRRIEEGRQSLFLRITGLLDQVRIGTLTSLYRPPLLIHLLDTGNWLHAEEKLIEIFKELKSVDYPPEYANEAYFAIANAYQYMAHKKGKLLSEFGASSFGLMPTAPSLKQLEKWAFFIFRCLKEQLEDSCVKQTGLVDKVHKFIEQNMNDNLSLQTLAAQIGLHPAYLSRAYRAETGNNLSEYILRYRMELAAYLLRSSDKKIYEIARIIGYQAVPHFIKLFRTFSNMTPQEYRDRTGV</sequence>
<dbReference type="Pfam" id="PF12833">
    <property type="entry name" value="HTH_18"/>
    <property type="match status" value="1"/>
</dbReference>
<evidence type="ECO:0008006" key="8">
    <source>
        <dbReference type="Google" id="ProtNLM"/>
    </source>
</evidence>
<keyword evidence="2" id="KW-0238">DNA-binding</keyword>
<dbReference type="GO" id="GO:0043565">
    <property type="term" value="F:sequence-specific DNA binding"/>
    <property type="evidence" value="ECO:0007669"/>
    <property type="project" value="InterPro"/>
</dbReference>
<gene>
    <name evidence="7" type="ORF">BBD42_02650</name>
</gene>
<keyword evidence="4" id="KW-0597">Phosphoprotein</keyword>
<accession>A0A1B2DCQ0</accession>
<evidence type="ECO:0000313" key="7">
    <source>
        <dbReference type="EMBL" id="ANY65486.1"/>
    </source>
</evidence>
<dbReference type="InterPro" id="IPR018062">
    <property type="entry name" value="HTH_AraC-typ_CS"/>
</dbReference>
<feature type="domain" description="HTH araC/xylS-type" evidence="5">
    <location>
        <begin position="445"/>
        <end position="543"/>
    </location>
</feature>
<feature type="modified residue" description="4-aspartylphosphate" evidence="4">
    <location>
        <position position="58"/>
    </location>
</feature>
<evidence type="ECO:0000256" key="2">
    <source>
        <dbReference type="ARBA" id="ARBA00023125"/>
    </source>
</evidence>
<dbReference type="PROSITE" id="PS01124">
    <property type="entry name" value="HTH_ARAC_FAMILY_2"/>
    <property type="match status" value="1"/>
</dbReference>
<dbReference type="SMART" id="SM00342">
    <property type="entry name" value="HTH_ARAC"/>
    <property type="match status" value="1"/>
</dbReference>
<dbReference type="CDD" id="cd17536">
    <property type="entry name" value="REC_YesN-like"/>
    <property type="match status" value="1"/>
</dbReference>
<dbReference type="GO" id="GO:0000160">
    <property type="term" value="P:phosphorelay signal transduction system"/>
    <property type="evidence" value="ECO:0007669"/>
    <property type="project" value="InterPro"/>
</dbReference>
<keyword evidence="3" id="KW-0804">Transcription</keyword>
<organism evidence="7">
    <name type="scientific">Paenibacillus sp. BIHB 4019</name>
    <dbReference type="NCBI Taxonomy" id="1870819"/>
    <lineage>
        <taxon>Bacteria</taxon>
        <taxon>Bacillati</taxon>
        <taxon>Bacillota</taxon>
        <taxon>Bacilli</taxon>
        <taxon>Bacillales</taxon>
        <taxon>Paenibacillaceae</taxon>
        <taxon>Paenibacillus</taxon>
    </lineage>
</organism>
<dbReference type="Gene3D" id="3.40.50.2300">
    <property type="match status" value="1"/>
</dbReference>
<dbReference type="PROSITE" id="PS50110">
    <property type="entry name" value="RESPONSE_REGULATORY"/>
    <property type="match status" value="1"/>
</dbReference>
<dbReference type="Gene3D" id="1.10.10.60">
    <property type="entry name" value="Homeodomain-like"/>
    <property type="match status" value="2"/>
</dbReference>
<dbReference type="PANTHER" id="PTHR43280">
    <property type="entry name" value="ARAC-FAMILY TRANSCRIPTIONAL REGULATOR"/>
    <property type="match status" value="1"/>
</dbReference>
<evidence type="ECO:0000259" key="5">
    <source>
        <dbReference type="PROSITE" id="PS01124"/>
    </source>
</evidence>
<dbReference type="Pfam" id="PF00072">
    <property type="entry name" value="Response_reg"/>
    <property type="match status" value="1"/>
</dbReference>
<dbReference type="InterPro" id="IPR001789">
    <property type="entry name" value="Sig_transdc_resp-reg_receiver"/>
</dbReference>
<evidence type="ECO:0000259" key="6">
    <source>
        <dbReference type="PROSITE" id="PS50110"/>
    </source>
</evidence>
<evidence type="ECO:0000256" key="3">
    <source>
        <dbReference type="ARBA" id="ARBA00023163"/>
    </source>
</evidence>
<reference evidence="7" key="1">
    <citation type="submission" date="2016-08" db="EMBL/GenBank/DDBJ databases">
        <title>Complete Genome Seqeunce of Paenibacillus sp. BIHB 4019 from tea rhizoplane.</title>
        <authorList>
            <person name="Thakur R."/>
            <person name="Swarnkar M.K."/>
            <person name="Gulati A."/>
        </authorList>
    </citation>
    <scope>NUCLEOTIDE SEQUENCE [LARGE SCALE GENOMIC DNA]</scope>
    <source>
        <strain evidence="7">BIHB4019</strain>
    </source>
</reference>
<feature type="domain" description="Response regulatory" evidence="6">
    <location>
        <begin position="6"/>
        <end position="123"/>
    </location>
</feature>
<dbReference type="InterPro" id="IPR009057">
    <property type="entry name" value="Homeodomain-like_sf"/>
</dbReference>
<evidence type="ECO:0000256" key="1">
    <source>
        <dbReference type="ARBA" id="ARBA00023015"/>
    </source>
</evidence>
<dbReference type="InterPro" id="IPR018060">
    <property type="entry name" value="HTH_AraC"/>
</dbReference>